<evidence type="ECO:0000313" key="2">
    <source>
        <dbReference type="Proteomes" id="UP000553193"/>
    </source>
</evidence>
<organism evidence="1 2">
    <name type="scientific">Roseococcus suduntuyensis</name>
    <dbReference type="NCBI Taxonomy" id="455361"/>
    <lineage>
        <taxon>Bacteria</taxon>
        <taxon>Pseudomonadati</taxon>
        <taxon>Pseudomonadota</taxon>
        <taxon>Alphaproteobacteria</taxon>
        <taxon>Acetobacterales</taxon>
        <taxon>Roseomonadaceae</taxon>
        <taxon>Roseococcus</taxon>
    </lineage>
</organism>
<comment type="caution">
    <text evidence="1">The sequence shown here is derived from an EMBL/GenBank/DDBJ whole genome shotgun (WGS) entry which is preliminary data.</text>
</comment>
<dbReference type="AlphaFoldDB" id="A0A840ABR1"/>
<sequence>MAGEFWLTDRQWEAIAPLLPSNQPGAR</sequence>
<protein>
    <submittedName>
        <fullName evidence="1">Transposase</fullName>
    </submittedName>
</protein>
<evidence type="ECO:0000313" key="1">
    <source>
        <dbReference type="EMBL" id="MBB3898999.1"/>
    </source>
</evidence>
<proteinExistence type="predicted"/>
<dbReference type="Proteomes" id="UP000553193">
    <property type="component" value="Unassembled WGS sequence"/>
</dbReference>
<feature type="non-terminal residue" evidence="1">
    <location>
        <position position="27"/>
    </location>
</feature>
<dbReference type="EMBL" id="JACIDJ010000004">
    <property type="protein sequence ID" value="MBB3898999.1"/>
    <property type="molecule type" value="Genomic_DNA"/>
</dbReference>
<keyword evidence="2" id="KW-1185">Reference proteome</keyword>
<gene>
    <name evidence="1" type="ORF">GGQ83_002447</name>
</gene>
<accession>A0A840ABR1</accession>
<name>A0A840ABR1_9PROT</name>
<reference evidence="1 2" key="1">
    <citation type="submission" date="2020-08" db="EMBL/GenBank/DDBJ databases">
        <title>Genomic Encyclopedia of Type Strains, Phase IV (KMG-IV): sequencing the most valuable type-strain genomes for metagenomic binning, comparative biology and taxonomic classification.</title>
        <authorList>
            <person name="Goeker M."/>
        </authorList>
    </citation>
    <scope>NUCLEOTIDE SEQUENCE [LARGE SCALE GENOMIC DNA]</scope>
    <source>
        <strain evidence="1 2">DSM 19979</strain>
    </source>
</reference>